<comment type="caution">
    <text evidence="3">The sequence shown here is derived from an EMBL/GenBank/DDBJ whole genome shotgun (WGS) entry which is preliminary data.</text>
</comment>
<sequence length="256" mass="28962">MATDEPEGDPVSTTPSITPSIDSPLTTLHGHHITLRPLQPSDTPLLYPSLAGPSNAALWTYLPSDPILDLDSFTTYIEFMCTRTIFFPFVLLSRNPAHFPPALSLSLSSPIPPEGIPVGITTLMSIVPAHHTIEIGHVLYSPLLQRSAASTEASFLLLKLCFEELRFERVEWKCNDRNLPSAKAAKRLGFSYEGTFRRHMVVKGRRRDTAWFSVVVEEWENVKRVLERWLREENFEAGRQRVRIEDVRARLAKNGE</sequence>
<accession>A0A7D8YL79</accession>
<feature type="region of interest" description="Disordered" evidence="1">
    <location>
        <begin position="1"/>
        <end position="22"/>
    </location>
</feature>
<dbReference type="SUPFAM" id="SSF55729">
    <property type="entry name" value="Acyl-CoA N-acyltransferases (Nat)"/>
    <property type="match status" value="1"/>
</dbReference>
<name>A0A7D8YL79_9HELO</name>
<feature type="domain" description="N-acetyltransferase" evidence="2">
    <location>
        <begin position="33"/>
        <end position="190"/>
    </location>
</feature>
<dbReference type="GO" id="GO:1990189">
    <property type="term" value="F:protein N-terminal-serine acetyltransferase activity"/>
    <property type="evidence" value="ECO:0007669"/>
    <property type="project" value="TreeGrafter"/>
</dbReference>
<gene>
    <name evidence="3" type="primary">YIR042C</name>
    <name evidence="3" type="ORF">LCER1_G003892</name>
</gene>
<evidence type="ECO:0000256" key="1">
    <source>
        <dbReference type="SAM" id="MobiDB-lite"/>
    </source>
</evidence>
<dbReference type="InterPro" id="IPR016181">
    <property type="entry name" value="Acyl_CoA_acyltransferase"/>
</dbReference>
<feature type="compositionally biased region" description="Low complexity" evidence="1">
    <location>
        <begin position="9"/>
        <end position="22"/>
    </location>
</feature>
<dbReference type="OrthoDB" id="41238at2759"/>
<proteinExistence type="predicted"/>
<evidence type="ECO:0000313" key="3">
    <source>
        <dbReference type="EMBL" id="TVY53030.1"/>
    </source>
</evidence>
<dbReference type="InterPro" id="IPR051908">
    <property type="entry name" value="Ribosomal_N-acetyltransferase"/>
</dbReference>
<dbReference type="Proteomes" id="UP000481288">
    <property type="component" value="Unassembled WGS sequence"/>
</dbReference>
<dbReference type="PANTHER" id="PTHR43441:SF2">
    <property type="entry name" value="FAMILY ACETYLTRANSFERASE, PUTATIVE (AFU_ORTHOLOGUE AFUA_7G00850)-RELATED"/>
    <property type="match status" value="1"/>
</dbReference>
<organism evidence="3 4">
    <name type="scientific">Lachnellula cervina</name>
    <dbReference type="NCBI Taxonomy" id="1316786"/>
    <lineage>
        <taxon>Eukaryota</taxon>
        <taxon>Fungi</taxon>
        <taxon>Dikarya</taxon>
        <taxon>Ascomycota</taxon>
        <taxon>Pezizomycotina</taxon>
        <taxon>Leotiomycetes</taxon>
        <taxon>Helotiales</taxon>
        <taxon>Lachnaceae</taxon>
        <taxon>Lachnellula</taxon>
    </lineage>
</organism>
<keyword evidence="4" id="KW-1185">Reference proteome</keyword>
<dbReference type="PANTHER" id="PTHR43441">
    <property type="entry name" value="RIBOSOMAL-PROTEIN-SERINE ACETYLTRANSFERASE"/>
    <property type="match status" value="1"/>
</dbReference>
<evidence type="ECO:0000313" key="4">
    <source>
        <dbReference type="Proteomes" id="UP000481288"/>
    </source>
</evidence>
<dbReference type="EMBL" id="QGMG01000514">
    <property type="protein sequence ID" value="TVY53030.1"/>
    <property type="molecule type" value="Genomic_DNA"/>
</dbReference>
<dbReference type="Gene3D" id="3.40.630.30">
    <property type="match status" value="1"/>
</dbReference>
<dbReference type="GO" id="GO:0008999">
    <property type="term" value="F:protein-N-terminal-alanine acetyltransferase activity"/>
    <property type="evidence" value="ECO:0007669"/>
    <property type="project" value="TreeGrafter"/>
</dbReference>
<protein>
    <recommendedName>
        <fullName evidence="2">N-acetyltransferase domain-containing protein</fullName>
    </recommendedName>
</protein>
<reference evidence="3 4" key="1">
    <citation type="submission" date="2018-05" db="EMBL/GenBank/DDBJ databases">
        <title>Whole genome sequencing for identification of molecular markers to develop diagnostic detection tools for the regulated plant pathogen Lachnellula willkommii.</title>
        <authorList>
            <person name="Giroux E."/>
            <person name="Bilodeau G."/>
        </authorList>
    </citation>
    <scope>NUCLEOTIDE SEQUENCE [LARGE SCALE GENOMIC DNA]</scope>
    <source>
        <strain evidence="3 4">CBS 625.97</strain>
    </source>
</reference>
<evidence type="ECO:0000259" key="2">
    <source>
        <dbReference type="Pfam" id="PF13302"/>
    </source>
</evidence>
<dbReference type="Pfam" id="PF13302">
    <property type="entry name" value="Acetyltransf_3"/>
    <property type="match status" value="1"/>
</dbReference>
<dbReference type="AlphaFoldDB" id="A0A7D8YL79"/>
<dbReference type="InterPro" id="IPR000182">
    <property type="entry name" value="GNAT_dom"/>
</dbReference>